<evidence type="ECO:0000256" key="5">
    <source>
        <dbReference type="ARBA" id="ARBA00022692"/>
    </source>
</evidence>
<feature type="transmembrane region" description="Helical" evidence="8">
    <location>
        <begin position="274"/>
        <end position="298"/>
    </location>
</feature>
<dbReference type="PROSITE" id="PS50928">
    <property type="entry name" value="ABC_TM1"/>
    <property type="match status" value="1"/>
</dbReference>
<evidence type="ECO:0000256" key="1">
    <source>
        <dbReference type="ARBA" id="ARBA00004651"/>
    </source>
</evidence>
<evidence type="ECO:0000256" key="4">
    <source>
        <dbReference type="ARBA" id="ARBA00022475"/>
    </source>
</evidence>
<proteinExistence type="inferred from homology"/>
<feature type="transmembrane region" description="Helical" evidence="8">
    <location>
        <begin position="135"/>
        <end position="154"/>
    </location>
</feature>
<dbReference type="GO" id="GO:0055085">
    <property type="term" value="P:transmembrane transport"/>
    <property type="evidence" value="ECO:0007669"/>
    <property type="project" value="InterPro"/>
</dbReference>
<evidence type="ECO:0000313" key="10">
    <source>
        <dbReference type="Proteomes" id="UP000471409"/>
    </source>
</evidence>
<gene>
    <name evidence="9" type="ORF">GUK36_03480</name>
</gene>
<comment type="caution">
    <text evidence="9">The sequence shown here is derived from an EMBL/GenBank/DDBJ whole genome shotgun (WGS) entry which is preliminary data.</text>
</comment>
<feature type="transmembrane region" description="Helical" evidence="8">
    <location>
        <begin position="85"/>
        <end position="104"/>
    </location>
</feature>
<comment type="subcellular location">
    <subcellularLocation>
        <location evidence="1">Cell membrane</location>
        <topology evidence="1">Multi-pass membrane protein</topology>
    </subcellularLocation>
</comment>
<dbReference type="AlphaFoldDB" id="A0A6P0BZ30"/>
<evidence type="ECO:0000256" key="6">
    <source>
        <dbReference type="ARBA" id="ARBA00022989"/>
    </source>
</evidence>
<evidence type="ECO:0000256" key="2">
    <source>
        <dbReference type="ARBA" id="ARBA00007069"/>
    </source>
</evidence>
<accession>A0A6P0BZ30</accession>
<keyword evidence="5 8" id="KW-0812">Transmembrane</keyword>
<feature type="transmembrane region" description="Helical" evidence="8">
    <location>
        <begin position="7"/>
        <end position="29"/>
    </location>
</feature>
<evidence type="ECO:0000256" key="8">
    <source>
        <dbReference type="SAM" id="Phobius"/>
    </source>
</evidence>
<comment type="similarity">
    <text evidence="2">Belongs to the binding-protein-dependent transport system permease family. CysTW subfamily.</text>
</comment>
<feature type="transmembrane region" description="Helical" evidence="8">
    <location>
        <begin position="110"/>
        <end position="128"/>
    </location>
</feature>
<keyword evidence="6 8" id="KW-1133">Transmembrane helix</keyword>
<evidence type="ECO:0000256" key="7">
    <source>
        <dbReference type="ARBA" id="ARBA00023136"/>
    </source>
</evidence>
<keyword evidence="3" id="KW-0813">Transport</keyword>
<reference evidence="9 10" key="1">
    <citation type="submission" date="2020-01" db="EMBL/GenBank/DDBJ databases">
        <title>Rhizobium genotypes associated with high levels of biological nitrogen fixation by grain legumes in a temperate-maritime cropping system.</title>
        <authorList>
            <person name="Maluk M."/>
            <person name="Francesc Ferrando Molina F."/>
            <person name="Lopez Del Egido L."/>
            <person name="Lafos M."/>
            <person name="Langarica-Fuentes A."/>
            <person name="Gebre Yohannes G."/>
            <person name="Young M.W."/>
            <person name="Martin P."/>
            <person name="Gantlett R."/>
            <person name="Kenicer G."/>
            <person name="Hawes C."/>
            <person name="Begg G.S."/>
            <person name="Quilliam R.S."/>
            <person name="Squire G.R."/>
            <person name="Poole P.S."/>
            <person name="Young P.W."/>
            <person name="Iannetta P.M."/>
            <person name="James E.K."/>
        </authorList>
    </citation>
    <scope>NUCLEOTIDE SEQUENCE [LARGE SCALE GENOMIC DNA]</scope>
    <source>
        <strain evidence="9 10">JHI944</strain>
    </source>
</reference>
<dbReference type="GeneID" id="303210347"/>
<evidence type="ECO:0000256" key="3">
    <source>
        <dbReference type="ARBA" id="ARBA00022448"/>
    </source>
</evidence>
<dbReference type="InterPro" id="IPR000515">
    <property type="entry name" value="MetI-like"/>
</dbReference>
<dbReference type="InterPro" id="IPR035906">
    <property type="entry name" value="MetI-like_sf"/>
</dbReference>
<dbReference type="SUPFAM" id="SSF161098">
    <property type="entry name" value="MetI-like"/>
    <property type="match status" value="1"/>
</dbReference>
<dbReference type="CDD" id="cd06261">
    <property type="entry name" value="TM_PBP2"/>
    <property type="match status" value="1"/>
</dbReference>
<dbReference type="GO" id="GO:0005886">
    <property type="term" value="C:plasma membrane"/>
    <property type="evidence" value="ECO:0007669"/>
    <property type="project" value="UniProtKB-SubCell"/>
</dbReference>
<dbReference type="PANTHER" id="PTHR42929:SF5">
    <property type="entry name" value="ABC TRANSPORTER PERMEASE PROTEIN"/>
    <property type="match status" value="1"/>
</dbReference>
<protein>
    <submittedName>
        <fullName evidence="9">ABC transporter permease subunit</fullName>
    </submittedName>
</protein>
<sequence length="310" mass="33275">MPLISPVVVIVVLPFIASLVLMTSFGFWGAVGRPGSLGQVLDGSFSWKVIWTTFWLAARATFFCLLIGYPIAFALNNLKSPMARGLAFTVLFTPLPMSVIVRAYGWMVLLSSQGLVNSLLGYIGIGPFRLMLNDFGALIAMAHVMLPSAVLPLLSSINQLPPSGIEAARDLGASPPVQVLVRVIFPLTLPGILSAIEIVFALSASAFVTPTILGGGRVLTLPRLIYDNIGSLDWGSGGRSELYAPRHYRAGSSQHSTPRSTLPLRRSERLKHTVLNILLVATLVFMAAPILVVVINAFNISAYNAWPPPG</sequence>
<dbReference type="RefSeq" id="WP_032993430.1">
    <property type="nucleotide sequence ID" value="NZ_JAAXBM010000023.1"/>
</dbReference>
<keyword evidence="4" id="KW-1003">Cell membrane</keyword>
<feature type="transmembrane region" description="Helical" evidence="8">
    <location>
        <begin position="49"/>
        <end position="73"/>
    </location>
</feature>
<keyword evidence="7 8" id="KW-0472">Membrane</keyword>
<dbReference type="PANTHER" id="PTHR42929">
    <property type="entry name" value="INNER MEMBRANE ABC TRANSPORTER PERMEASE PROTEIN YDCU-RELATED-RELATED"/>
    <property type="match status" value="1"/>
</dbReference>
<evidence type="ECO:0000313" key="9">
    <source>
        <dbReference type="EMBL" id="NEK48485.1"/>
    </source>
</evidence>
<name>A0A6P0BZ30_RHILE</name>
<dbReference type="EMBL" id="WXXP01000001">
    <property type="protein sequence ID" value="NEK48485.1"/>
    <property type="molecule type" value="Genomic_DNA"/>
</dbReference>
<dbReference type="Gene3D" id="1.10.3720.10">
    <property type="entry name" value="MetI-like"/>
    <property type="match status" value="1"/>
</dbReference>
<organism evidence="9 10">
    <name type="scientific">Rhizobium leguminosarum</name>
    <dbReference type="NCBI Taxonomy" id="384"/>
    <lineage>
        <taxon>Bacteria</taxon>
        <taxon>Pseudomonadati</taxon>
        <taxon>Pseudomonadota</taxon>
        <taxon>Alphaproteobacteria</taxon>
        <taxon>Hyphomicrobiales</taxon>
        <taxon>Rhizobiaceae</taxon>
        <taxon>Rhizobium/Agrobacterium group</taxon>
        <taxon>Rhizobium</taxon>
    </lineage>
</organism>
<dbReference type="Proteomes" id="UP000471409">
    <property type="component" value="Unassembled WGS sequence"/>
</dbReference>